<evidence type="ECO:0000256" key="3">
    <source>
        <dbReference type="ARBA" id="ARBA00022448"/>
    </source>
</evidence>
<dbReference type="NCBIfam" id="TIGR00912">
    <property type="entry name" value="2A0309"/>
    <property type="match status" value="1"/>
</dbReference>
<dbReference type="Pfam" id="PF03845">
    <property type="entry name" value="Spore_permease"/>
    <property type="match status" value="1"/>
</dbReference>
<feature type="transmembrane region" description="Helical" evidence="8">
    <location>
        <begin position="145"/>
        <end position="167"/>
    </location>
</feature>
<dbReference type="InterPro" id="IPR004761">
    <property type="entry name" value="Spore_GerAB"/>
</dbReference>
<feature type="transmembrane region" description="Helical" evidence="8">
    <location>
        <begin position="120"/>
        <end position="138"/>
    </location>
</feature>
<evidence type="ECO:0000256" key="2">
    <source>
        <dbReference type="ARBA" id="ARBA00007998"/>
    </source>
</evidence>
<keyword evidence="4" id="KW-0309">Germination</keyword>
<keyword evidence="5 8" id="KW-0812">Transmembrane</keyword>
<feature type="transmembrane region" description="Helical" evidence="8">
    <location>
        <begin position="39"/>
        <end position="61"/>
    </location>
</feature>
<dbReference type="RefSeq" id="WP_183278590.1">
    <property type="nucleotide sequence ID" value="NZ_BLZR01000001.1"/>
</dbReference>
<keyword evidence="10" id="KW-1185">Reference proteome</keyword>
<comment type="subcellular location">
    <subcellularLocation>
        <location evidence="1">Membrane</location>
        <topology evidence="1">Multi-pass membrane protein</topology>
    </subcellularLocation>
</comment>
<name>A0A6V8SJ28_9CLOT</name>
<keyword evidence="6 8" id="KW-1133">Transmembrane helix</keyword>
<accession>A0A6V8SJ28</accession>
<evidence type="ECO:0000256" key="6">
    <source>
        <dbReference type="ARBA" id="ARBA00022989"/>
    </source>
</evidence>
<dbReference type="GO" id="GO:0016020">
    <property type="term" value="C:membrane"/>
    <property type="evidence" value="ECO:0007669"/>
    <property type="project" value="UniProtKB-SubCell"/>
</dbReference>
<protein>
    <submittedName>
        <fullName evidence="9">Spore germination protein YndE</fullName>
    </submittedName>
</protein>
<keyword evidence="7 8" id="KW-0472">Membrane</keyword>
<evidence type="ECO:0000256" key="8">
    <source>
        <dbReference type="SAM" id="Phobius"/>
    </source>
</evidence>
<reference evidence="9 10" key="1">
    <citation type="submission" date="2020-07" db="EMBL/GenBank/DDBJ databases">
        <title>A new beta-1,3-glucan-decomposing anaerobic bacterium isolated from anoxic soil subjected to biological soil disinfestation.</title>
        <authorList>
            <person name="Ueki A."/>
            <person name="Tonouchi A."/>
        </authorList>
    </citation>
    <scope>NUCLEOTIDE SEQUENCE [LARGE SCALE GENOMIC DNA]</scope>
    <source>
        <strain evidence="9 10">TW1</strain>
    </source>
</reference>
<comment type="similarity">
    <text evidence="2">Belongs to the amino acid-polyamine-organocation (APC) superfamily. Spore germination protein (SGP) (TC 2.A.3.9) family.</text>
</comment>
<keyword evidence="3" id="KW-0813">Transport</keyword>
<evidence type="ECO:0000256" key="5">
    <source>
        <dbReference type="ARBA" id="ARBA00022692"/>
    </source>
</evidence>
<evidence type="ECO:0000256" key="4">
    <source>
        <dbReference type="ARBA" id="ARBA00022544"/>
    </source>
</evidence>
<feature type="transmembrane region" description="Helical" evidence="8">
    <location>
        <begin position="12"/>
        <end position="33"/>
    </location>
</feature>
<feature type="transmembrane region" description="Helical" evidence="8">
    <location>
        <begin position="187"/>
        <end position="209"/>
    </location>
</feature>
<comment type="caution">
    <text evidence="9">The sequence shown here is derived from an EMBL/GenBank/DDBJ whole genome shotgun (WGS) entry which is preliminary data.</text>
</comment>
<evidence type="ECO:0000313" key="10">
    <source>
        <dbReference type="Proteomes" id="UP000580568"/>
    </source>
</evidence>
<gene>
    <name evidence="9" type="ORF">bsdtw1_03321</name>
</gene>
<dbReference type="PANTHER" id="PTHR34975">
    <property type="entry name" value="SPORE GERMINATION PROTEIN A2"/>
    <property type="match status" value="1"/>
</dbReference>
<evidence type="ECO:0000313" key="9">
    <source>
        <dbReference type="EMBL" id="GFP77207.1"/>
    </source>
</evidence>
<proteinExistence type="inferred from homology"/>
<evidence type="ECO:0000256" key="1">
    <source>
        <dbReference type="ARBA" id="ARBA00004141"/>
    </source>
</evidence>
<feature type="transmembrane region" description="Helical" evidence="8">
    <location>
        <begin position="216"/>
        <end position="239"/>
    </location>
</feature>
<dbReference type="Proteomes" id="UP000580568">
    <property type="component" value="Unassembled WGS sequence"/>
</dbReference>
<evidence type="ECO:0000256" key="7">
    <source>
        <dbReference type="ARBA" id="ARBA00023136"/>
    </source>
</evidence>
<organism evidence="9 10">
    <name type="scientific">Clostridium fungisolvens</name>
    <dbReference type="NCBI Taxonomy" id="1604897"/>
    <lineage>
        <taxon>Bacteria</taxon>
        <taxon>Bacillati</taxon>
        <taxon>Bacillota</taxon>
        <taxon>Clostridia</taxon>
        <taxon>Eubacteriales</taxon>
        <taxon>Clostridiaceae</taxon>
        <taxon>Clostridium</taxon>
    </lineage>
</organism>
<dbReference type="AlphaFoldDB" id="A0A6V8SJ28"/>
<dbReference type="GO" id="GO:0009847">
    <property type="term" value="P:spore germination"/>
    <property type="evidence" value="ECO:0007669"/>
    <property type="project" value="InterPro"/>
</dbReference>
<feature type="transmembrane region" description="Helical" evidence="8">
    <location>
        <begin position="337"/>
        <end position="356"/>
    </location>
</feature>
<feature type="transmembrane region" description="Helical" evidence="8">
    <location>
        <begin position="81"/>
        <end position="100"/>
    </location>
</feature>
<feature type="transmembrane region" description="Helical" evidence="8">
    <location>
        <begin position="270"/>
        <end position="294"/>
    </location>
</feature>
<feature type="transmembrane region" description="Helical" evidence="8">
    <location>
        <begin position="306"/>
        <end position="325"/>
    </location>
</feature>
<sequence>MIKEGKFGIRESVTLTTVVLTSKVFYTSISVLFKEASTAAWYTTLISCLVSMILFTIVCLLMKRYPNKNLVQIFDIVTGKFIGKILSLIFCAYFIFYSGATIREFVEMVISYVLPNTQPSVIITVLLLIVVAYAYVGIEGIARMSYVGFFCMIIGLITILILPYKFYDINNLIPIGGYGVKKTFTVGLWRSSAYSEVIFLAFLANCLYGTEHLKKVGLISLMLSGIIISMGTVCSLMAFEYSQGGENLSSLFQLSRIIFISRFIQRIESIFIFIWVIASIINVSVTFYVAISIFCKAFNVPNHRPCLFSFAYFTFMVTLIPKNISEASEIYIKSIRQYSLLITYFIPILVLLISVVRGNKGGKLTNEET</sequence>
<dbReference type="PANTHER" id="PTHR34975:SF2">
    <property type="entry name" value="SPORE GERMINATION PROTEIN A2"/>
    <property type="match status" value="1"/>
</dbReference>
<dbReference type="EMBL" id="BLZR01000001">
    <property type="protein sequence ID" value="GFP77207.1"/>
    <property type="molecule type" value="Genomic_DNA"/>
</dbReference>